<feature type="compositionally biased region" description="Polar residues" evidence="9">
    <location>
        <begin position="370"/>
        <end position="379"/>
    </location>
</feature>
<dbReference type="SMART" id="SM00184">
    <property type="entry name" value="RING"/>
    <property type="match status" value="1"/>
</dbReference>
<feature type="region of interest" description="Disordered" evidence="9">
    <location>
        <begin position="613"/>
        <end position="638"/>
    </location>
</feature>
<dbReference type="Pfam" id="PF13639">
    <property type="entry name" value="zf-RING_2"/>
    <property type="match status" value="1"/>
</dbReference>
<keyword evidence="12" id="KW-1185">Reference proteome</keyword>
<dbReference type="InterPro" id="IPR001841">
    <property type="entry name" value="Znf_RING"/>
</dbReference>
<keyword evidence="4" id="KW-0479">Metal-binding</keyword>
<dbReference type="Gene3D" id="3.30.40.10">
    <property type="entry name" value="Zinc/RING finger domain, C3HC4 (zinc finger)"/>
    <property type="match status" value="1"/>
</dbReference>
<reference evidence="11 12" key="1">
    <citation type="journal article" date="2023" name="Sci. Data">
        <title>Genome assembly of the Korean intertidal mud-creeper Batillaria attramentaria.</title>
        <authorList>
            <person name="Patra A.K."/>
            <person name="Ho P.T."/>
            <person name="Jun S."/>
            <person name="Lee S.J."/>
            <person name="Kim Y."/>
            <person name="Won Y.J."/>
        </authorList>
    </citation>
    <scope>NUCLEOTIDE SEQUENCE [LARGE SCALE GENOMIC DNA]</scope>
    <source>
        <strain evidence="11">Wonlab-2016</strain>
    </source>
</reference>
<dbReference type="GO" id="GO:0008270">
    <property type="term" value="F:zinc ion binding"/>
    <property type="evidence" value="ECO:0007669"/>
    <property type="project" value="UniProtKB-KW"/>
</dbReference>
<comment type="catalytic activity">
    <reaction evidence="1">
        <text>S-ubiquitinyl-[E2 ubiquitin-conjugating enzyme]-L-cysteine + [acceptor protein]-L-lysine = [E2 ubiquitin-conjugating enzyme]-L-cysteine + N(6)-ubiquitinyl-[acceptor protein]-L-lysine.</text>
        <dbReference type="EC" id="2.3.2.27"/>
    </reaction>
</comment>
<evidence type="ECO:0000313" key="12">
    <source>
        <dbReference type="Proteomes" id="UP001519460"/>
    </source>
</evidence>
<name>A0ABD0LER4_9CAEN</name>
<evidence type="ECO:0000313" key="11">
    <source>
        <dbReference type="EMBL" id="KAK7497797.1"/>
    </source>
</evidence>
<dbReference type="CDD" id="cd16474">
    <property type="entry name" value="RING-H2_RNF111-like"/>
    <property type="match status" value="1"/>
</dbReference>
<feature type="region of interest" description="Disordered" evidence="9">
    <location>
        <begin position="555"/>
        <end position="599"/>
    </location>
</feature>
<dbReference type="EC" id="2.3.2.27" evidence="2"/>
<dbReference type="AlphaFoldDB" id="A0ABD0LER4"/>
<keyword evidence="3" id="KW-0808">Transferase</keyword>
<protein>
    <recommendedName>
        <fullName evidence="2">RING-type E3 ubiquitin transferase</fullName>
        <ecNumber evidence="2">2.3.2.27</ecNumber>
    </recommendedName>
</protein>
<evidence type="ECO:0000256" key="2">
    <source>
        <dbReference type="ARBA" id="ARBA00012483"/>
    </source>
</evidence>
<evidence type="ECO:0000256" key="6">
    <source>
        <dbReference type="ARBA" id="ARBA00022786"/>
    </source>
</evidence>
<comment type="caution">
    <text evidence="11">The sequence shown here is derived from an EMBL/GenBank/DDBJ whole genome shotgun (WGS) entry which is preliminary data.</text>
</comment>
<gene>
    <name evidence="11" type="ORF">BaRGS_00010931</name>
</gene>
<feature type="region of interest" description="Disordered" evidence="9">
    <location>
        <begin position="1"/>
        <end position="21"/>
    </location>
</feature>
<dbReference type="InterPro" id="IPR045191">
    <property type="entry name" value="MBR1/2-like"/>
</dbReference>
<feature type="region of interest" description="Disordered" evidence="9">
    <location>
        <begin position="426"/>
        <end position="453"/>
    </location>
</feature>
<feature type="compositionally biased region" description="Low complexity" evidence="9">
    <location>
        <begin position="352"/>
        <end position="361"/>
    </location>
</feature>
<evidence type="ECO:0000259" key="10">
    <source>
        <dbReference type="PROSITE" id="PS50089"/>
    </source>
</evidence>
<keyword evidence="6" id="KW-0833">Ubl conjugation pathway</keyword>
<proteinExistence type="predicted"/>
<evidence type="ECO:0000256" key="4">
    <source>
        <dbReference type="ARBA" id="ARBA00022723"/>
    </source>
</evidence>
<evidence type="ECO:0000256" key="1">
    <source>
        <dbReference type="ARBA" id="ARBA00000900"/>
    </source>
</evidence>
<keyword evidence="7" id="KW-0862">Zinc</keyword>
<keyword evidence="5 8" id="KW-0863">Zinc-finger</keyword>
<feature type="compositionally biased region" description="Low complexity" evidence="9">
    <location>
        <begin position="555"/>
        <end position="568"/>
    </location>
</feature>
<organism evidence="11 12">
    <name type="scientific">Batillaria attramentaria</name>
    <dbReference type="NCBI Taxonomy" id="370345"/>
    <lineage>
        <taxon>Eukaryota</taxon>
        <taxon>Metazoa</taxon>
        <taxon>Spiralia</taxon>
        <taxon>Lophotrochozoa</taxon>
        <taxon>Mollusca</taxon>
        <taxon>Gastropoda</taxon>
        <taxon>Caenogastropoda</taxon>
        <taxon>Sorbeoconcha</taxon>
        <taxon>Cerithioidea</taxon>
        <taxon>Batillariidae</taxon>
        <taxon>Batillaria</taxon>
    </lineage>
</organism>
<feature type="domain" description="RING-type" evidence="10">
    <location>
        <begin position="723"/>
        <end position="764"/>
    </location>
</feature>
<feature type="compositionally biased region" description="Low complexity" evidence="9">
    <location>
        <begin position="126"/>
        <end position="137"/>
    </location>
</feature>
<evidence type="ECO:0000256" key="5">
    <source>
        <dbReference type="ARBA" id="ARBA00022771"/>
    </source>
</evidence>
<dbReference type="InterPro" id="IPR013083">
    <property type="entry name" value="Znf_RING/FYVE/PHD"/>
</dbReference>
<feature type="region of interest" description="Disordered" evidence="9">
    <location>
        <begin position="222"/>
        <end position="247"/>
    </location>
</feature>
<dbReference type="EMBL" id="JACVVK020000055">
    <property type="protein sequence ID" value="KAK7497797.1"/>
    <property type="molecule type" value="Genomic_DNA"/>
</dbReference>
<feature type="compositionally biased region" description="Low complexity" evidence="9">
    <location>
        <begin position="436"/>
        <end position="451"/>
    </location>
</feature>
<evidence type="ECO:0000256" key="7">
    <source>
        <dbReference type="ARBA" id="ARBA00022833"/>
    </source>
</evidence>
<evidence type="ECO:0000256" key="9">
    <source>
        <dbReference type="SAM" id="MobiDB-lite"/>
    </source>
</evidence>
<feature type="region of interest" description="Disordered" evidence="9">
    <location>
        <begin position="346"/>
        <end position="381"/>
    </location>
</feature>
<dbReference type="PANTHER" id="PTHR22937">
    <property type="entry name" value="E3 UBIQUITIN-PROTEIN LIGASE RNF165"/>
    <property type="match status" value="1"/>
</dbReference>
<accession>A0ABD0LER4</accession>
<feature type="region of interest" description="Disordered" evidence="9">
    <location>
        <begin position="108"/>
        <end position="175"/>
    </location>
</feature>
<feature type="compositionally biased region" description="Basic and acidic residues" evidence="9">
    <location>
        <begin position="150"/>
        <end position="159"/>
    </location>
</feature>
<feature type="compositionally biased region" description="Low complexity" evidence="9">
    <location>
        <begin position="620"/>
        <end position="629"/>
    </location>
</feature>
<dbReference type="SUPFAM" id="SSF57850">
    <property type="entry name" value="RING/U-box"/>
    <property type="match status" value="1"/>
</dbReference>
<feature type="region of interest" description="Disordered" evidence="9">
    <location>
        <begin position="306"/>
        <end position="332"/>
    </location>
</feature>
<evidence type="ECO:0000256" key="3">
    <source>
        <dbReference type="ARBA" id="ARBA00022679"/>
    </source>
</evidence>
<dbReference type="PANTHER" id="PTHR22937:SF65">
    <property type="entry name" value="E3 UBIQUITIN-PROTEIN LIGASE ARK2C"/>
    <property type="match status" value="1"/>
</dbReference>
<dbReference type="Proteomes" id="UP001519460">
    <property type="component" value="Unassembled WGS sequence"/>
</dbReference>
<dbReference type="GO" id="GO:0061630">
    <property type="term" value="F:ubiquitin protein ligase activity"/>
    <property type="evidence" value="ECO:0007669"/>
    <property type="project" value="UniProtKB-EC"/>
</dbReference>
<evidence type="ECO:0000256" key="8">
    <source>
        <dbReference type="PROSITE-ProRule" id="PRU00175"/>
    </source>
</evidence>
<feature type="non-terminal residue" evidence="11">
    <location>
        <position position="1"/>
    </location>
</feature>
<dbReference type="PROSITE" id="PS50089">
    <property type="entry name" value="ZF_RING_2"/>
    <property type="match status" value="1"/>
</dbReference>
<sequence length="778" mass="84418">AEDHGSVEEDIEVDTTNKPAEVLSPGSALGSGGNLVQQLCAQAEAIAEHTVDLARQSDVWSEDLHVIDVLSSVPQDSDTVAGAEVLPMSLSDQFRGYMGQLSNLSPGVSSTQAVWGSDLSDDDSADAQSSSQWGSRSSHTRGVLHGSGGDPHETRHQREQATGQGHLDSDTTMDLTLPHSSTDMCDALNPYSLFNLPRPSAHCCNSKDTEKKRKNYGIFNIKDSTDASSSSSSHHGRLRCPQSGRGAAGHVIDEAQQMPEASMHELSDGGEMRVPPIMAVPSDLSLPSSMRRSDIHAKSLTLPPTLPATWTSGEAGDSGTIPMEADHSGPAQPTYLLIPGPYPGGRGRDVDVSSSTSGRVSSVDRHCSALTGSSSTRSPSPIVGNVALSDCSDDSDVEVVKIETRKTKRQESTGRATVVVDLTESDDDHLVGGGQDAADATPTPSTAAASSLGPFMMRGRSSNNSGYCSHHGDHHVSCHFHGQTPHPHPHHPQTVPHIPSQPMAPPVHLMEHPVTINCPHAAHVHHSVQPPRAHIHHHHYHPSLPLHPVSLPMSSLLQPQPHAHQAPPDITQHDPVPFPSSDNLPPPHMMHHPSSEPLGSVLRNRCFPPHLRNIPPPDMSQSTQSQGQQPPHHHMHHHMHHYHLNPAPLNAWASFRMPPMPELPSFPSFPTLPRLQRMQFNMEGRGNINCGASQAVIERNTLPHTYRKVKRCTEGEEDHPEKCTICLSEFEEGEDVRRLPCMHLFHIECVDQWLATNKKCPICRVDIQASSKDSMAHD</sequence>